<keyword evidence="2 3" id="KW-0663">Pyridoxal phosphate</keyword>
<gene>
    <name evidence="4" type="ORF">ACFMB1_09640</name>
</gene>
<evidence type="ECO:0000256" key="1">
    <source>
        <dbReference type="ARBA" id="ARBA00001933"/>
    </source>
</evidence>
<protein>
    <submittedName>
        <fullName evidence="4">Trans-sulfuration enzyme family protein</fullName>
    </submittedName>
</protein>
<dbReference type="EMBL" id="JBHPON010000001">
    <property type="protein sequence ID" value="MFC6035805.1"/>
    <property type="molecule type" value="Genomic_DNA"/>
</dbReference>
<organism evidence="4 5">
    <name type="scientific">Hyphococcus aureus</name>
    <dbReference type="NCBI Taxonomy" id="2666033"/>
    <lineage>
        <taxon>Bacteria</taxon>
        <taxon>Pseudomonadati</taxon>
        <taxon>Pseudomonadota</taxon>
        <taxon>Alphaproteobacteria</taxon>
        <taxon>Parvularculales</taxon>
        <taxon>Parvularculaceae</taxon>
        <taxon>Hyphococcus</taxon>
    </lineage>
</organism>
<evidence type="ECO:0000313" key="5">
    <source>
        <dbReference type="Proteomes" id="UP001596116"/>
    </source>
</evidence>
<dbReference type="Gene3D" id="3.40.640.10">
    <property type="entry name" value="Type I PLP-dependent aspartate aminotransferase-like (Major domain)"/>
    <property type="match status" value="1"/>
</dbReference>
<dbReference type="InterPro" id="IPR000277">
    <property type="entry name" value="Cys/Met-Metab_PyrdxlP-dep_enz"/>
</dbReference>
<evidence type="ECO:0000256" key="2">
    <source>
        <dbReference type="ARBA" id="ARBA00022898"/>
    </source>
</evidence>
<comment type="cofactor">
    <cofactor evidence="1 3">
        <name>pyridoxal 5'-phosphate</name>
        <dbReference type="ChEBI" id="CHEBI:597326"/>
    </cofactor>
</comment>
<dbReference type="PANTHER" id="PTHR11808:SF80">
    <property type="entry name" value="CYSTATHIONINE GAMMA-LYASE"/>
    <property type="match status" value="1"/>
</dbReference>
<dbReference type="CDD" id="cd00614">
    <property type="entry name" value="CGS_like"/>
    <property type="match status" value="1"/>
</dbReference>
<dbReference type="PIRSF" id="PIRSF001434">
    <property type="entry name" value="CGS"/>
    <property type="match status" value="1"/>
</dbReference>
<dbReference type="SUPFAM" id="SSF53383">
    <property type="entry name" value="PLP-dependent transferases"/>
    <property type="match status" value="1"/>
</dbReference>
<dbReference type="InterPro" id="IPR015421">
    <property type="entry name" value="PyrdxlP-dep_Trfase_major"/>
</dbReference>
<dbReference type="Pfam" id="PF01053">
    <property type="entry name" value="Cys_Met_Meta_PP"/>
    <property type="match status" value="1"/>
</dbReference>
<evidence type="ECO:0000256" key="3">
    <source>
        <dbReference type="RuleBase" id="RU362118"/>
    </source>
</evidence>
<evidence type="ECO:0000313" key="4">
    <source>
        <dbReference type="EMBL" id="MFC6035805.1"/>
    </source>
</evidence>
<dbReference type="InterPro" id="IPR015422">
    <property type="entry name" value="PyrdxlP-dep_Trfase_small"/>
</dbReference>
<dbReference type="RefSeq" id="WP_379878598.1">
    <property type="nucleotide sequence ID" value="NZ_JBHPON010000001.1"/>
</dbReference>
<sequence>MIALDPEDRLICLRAGEAADNHHGAVLPPISQASLYRKRTMKDLLDGLSREHSANVYSRGTNPTVKVLEETLAKLEGVQACKCFGSGMGAVSAVLFGFLKAGDHVLFVNDIYGPTLELAARLEDFGVSWSHSFARDVDAISAEMRNETRLVYMESPGSMLFRLLPVAAICVMAKARGALTVIDNTVSTPLLQKPLALGADLTIHSCSKYIGGHSDVIGGAVMGSQELIERLFYKSYMLLGSVLAPFDAFLLLRGLMTLPDRMLRHHQDALAVANFLQGHPRISDIYHPAFCKEDAALFEKQMLGASGLFSVALKDVSYEETLAIADRLRLFGRAVSWGGAESLVICGHKADPAGRTTRLPATLLRFSVGLEGAESLIADLEQALS</sequence>
<keyword evidence="5" id="KW-1185">Reference proteome</keyword>
<comment type="caution">
    <text evidence="4">The sequence shown here is derived from an EMBL/GenBank/DDBJ whole genome shotgun (WGS) entry which is preliminary data.</text>
</comment>
<comment type="similarity">
    <text evidence="3">Belongs to the trans-sulfuration enzymes family.</text>
</comment>
<reference evidence="4 5" key="1">
    <citation type="submission" date="2024-09" db="EMBL/GenBank/DDBJ databases">
        <authorList>
            <person name="Zhang Z.-H."/>
        </authorList>
    </citation>
    <scope>NUCLEOTIDE SEQUENCE [LARGE SCALE GENOMIC DNA]</scope>
    <source>
        <strain evidence="4 5">HHTR114</strain>
    </source>
</reference>
<dbReference type="Proteomes" id="UP001596116">
    <property type="component" value="Unassembled WGS sequence"/>
</dbReference>
<dbReference type="PANTHER" id="PTHR11808">
    <property type="entry name" value="TRANS-SULFURATION ENZYME FAMILY MEMBER"/>
    <property type="match status" value="1"/>
</dbReference>
<proteinExistence type="inferred from homology"/>
<accession>A0ABW1KWS7</accession>
<dbReference type="Gene3D" id="3.90.1150.10">
    <property type="entry name" value="Aspartate Aminotransferase, domain 1"/>
    <property type="match status" value="1"/>
</dbReference>
<dbReference type="InterPro" id="IPR015424">
    <property type="entry name" value="PyrdxlP-dep_Trfase"/>
</dbReference>
<name>A0ABW1KWS7_9PROT</name>